<protein>
    <recommendedName>
        <fullName evidence="3">Antirepressor protein C-terminal domain-containing protein</fullName>
    </recommendedName>
</protein>
<dbReference type="RefSeq" id="WP_147046088.1">
    <property type="nucleotide sequence ID" value="NZ_BJZV01000007.1"/>
</dbReference>
<dbReference type="AlphaFoldDB" id="A0A512JIM3"/>
<reference evidence="1 2" key="1">
    <citation type="submission" date="2019-07" db="EMBL/GenBank/DDBJ databases">
        <title>Whole genome shotgun sequence of Methylobacterium gnaphalii NBRC 107716.</title>
        <authorList>
            <person name="Hosoyama A."/>
            <person name="Uohara A."/>
            <person name="Ohji S."/>
            <person name="Ichikawa N."/>
        </authorList>
    </citation>
    <scope>NUCLEOTIDE SEQUENCE [LARGE SCALE GENOMIC DNA]</scope>
    <source>
        <strain evidence="1 2">NBRC 107716</strain>
    </source>
</reference>
<keyword evidence="2" id="KW-1185">Reference proteome</keyword>
<sequence>MTGGPPLKRRQISALRALKVNPAGLRRKAYPRVVPMLVVYGYVEVRPSILAGGETAWFLTQAGCDRLRTIGSGEPSDPN</sequence>
<name>A0A512JIM3_9HYPH</name>
<evidence type="ECO:0008006" key="3">
    <source>
        <dbReference type="Google" id="ProtNLM"/>
    </source>
</evidence>
<dbReference type="EMBL" id="BJZV01000007">
    <property type="protein sequence ID" value="GEP09784.1"/>
    <property type="molecule type" value="Genomic_DNA"/>
</dbReference>
<dbReference type="OrthoDB" id="8005654at2"/>
<accession>A0A512JIM3</accession>
<organism evidence="1 2">
    <name type="scientific">Methylobacterium gnaphalii</name>
    <dbReference type="NCBI Taxonomy" id="1010610"/>
    <lineage>
        <taxon>Bacteria</taxon>
        <taxon>Pseudomonadati</taxon>
        <taxon>Pseudomonadota</taxon>
        <taxon>Alphaproteobacteria</taxon>
        <taxon>Hyphomicrobiales</taxon>
        <taxon>Methylobacteriaceae</taxon>
        <taxon>Methylobacterium</taxon>
    </lineage>
</organism>
<evidence type="ECO:0000313" key="1">
    <source>
        <dbReference type="EMBL" id="GEP09784.1"/>
    </source>
</evidence>
<evidence type="ECO:0000313" key="2">
    <source>
        <dbReference type="Proteomes" id="UP000321750"/>
    </source>
</evidence>
<gene>
    <name evidence="1" type="ORF">MGN01_16290</name>
</gene>
<dbReference type="Proteomes" id="UP000321750">
    <property type="component" value="Unassembled WGS sequence"/>
</dbReference>
<proteinExistence type="predicted"/>
<comment type="caution">
    <text evidence="1">The sequence shown here is derived from an EMBL/GenBank/DDBJ whole genome shotgun (WGS) entry which is preliminary data.</text>
</comment>